<gene>
    <name evidence="3" type="ORF">K1718_13180</name>
</gene>
<keyword evidence="4" id="KW-1185">Reference proteome</keyword>
<dbReference type="RefSeq" id="WP_265682319.1">
    <property type="nucleotide sequence ID" value="NZ_CP120863.1"/>
</dbReference>
<dbReference type="InterPro" id="IPR005135">
    <property type="entry name" value="Endo/exonuclease/phosphatase"/>
</dbReference>
<accession>A0ABY8F9Y7</accession>
<dbReference type="Proteomes" id="UP001209803">
    <property type="component" value="Chromosome"/>
</dbReference>
<reference evidence="3 4" key="1">
    <citation type="submission" date="2023-03" db="EMBL/GenBank/DDBJ databases">
        <title>Roseibium porphyridii sp. nov. and Roseibium rhodosorbium sp. nov. isolated from marine algae, Porphyridium cruentum and Rhodosorus marinus, respectively.</title>
        <authorList>
            <person name="Lee M.W."/>
            <person name="Choi B.J."/>
            <person name="Lee J.K."/>
            <person name="Choi D.G."/>
            <person name="Baek J.H."/>
            <person name="Bayburt H."/>
            <person name="Kim J.M."/>
            <person name="Han D.M."/>
            <person name="Kim K.H."/>
            <person name="Jeon C.O."/>
        </authorList>
    </citation>
    <scope>NUCLEOTIDE SEQUENCE [LARGE SCALE GENOMIC DNA]</scope>
    <source>
        <strain evidence="3 4">KMA01</strain>
    </source>
</reference>
<dbReference type="SUPFAM" id="SSF56219">
    <property type="entry name" value="DNase I-like"/>
    <property type="match status" value="1"/>
</dbReference>
<proteinExistence type="predicted"/>
<sequence length="285" mass="31158">MRSLIPIVFLAAISTSAAGQELIVGTLNAESASDTNEIAVSQVIRDAGFVDVWAFQEVEDLEALTEYTVAAGAVGGRKSFRRELSTSGEIGSQHRKNDHLGIVYNSSRLRHVETVELHGVRSRPGTGRLGDPDWGLRGVLFMRFFDRDTSTEFYVGNVHLKCCGDGKDTRAHQAEIIKQWIERSDVPVILTGDFNIPVEPGSTDGNTSSDAFQTLASVSKWLAPSNPVKTQCSDRFDSMLDLFFLTENADIEPIDVKILNSAPAYCDAEKSGGPDHRPVLARFAL</sequence>
<feature type="domain" description="Endonuclease/exonuclease/phosphatase" evidence="2">
    <location>
        <begin position="26"/>
        <end position="207"/>
    </location>
</feature>
<evidence type="ECO:0000313" key="4">
    <source>
        <dbReference type="Proteomes" id="UP001209803"/>
    </source>
</evidence>
<name>A0ABY8F9Y7_9HYPH</name>
<dbReference type="InterPro" id="IPR036691">
    <property type="entry name" value="Endo/exonu/phosph_ase_sf"/>
</dbReference>
<dbReference type="Pfam" id="PF03372">
    <property type="entry name" value="Exo_endo_phos"/>
    <property type="match status" value="1"/>
</dbReference>
<evidence type="ECO:0000256" key="1">
    <source>
        <dbReference type="SAM" id="SignalP"/>
    </source>
</evidence>
<dbReference type="Gene3D" id="3.60.10.10">
    <property type="entry name" value="Endonuclease/exonuclease/phosphatase"/>
    <property type="match status" value="1"/>
</dbReference>
<evidence type="ECO:0000313" key="3">
    <source>
        <dbReference type="EMBL" id="WFE92272.1"/>
    </source>
</evidence>
<feature type="chain" id="PRO_5045780117" description="Endonuclease/exonuclease/phosphatase domain-containing protein" evidence="1">
    <location>
        <begin position="20"/>
        <end position="285"/>
    </location>
</feature>
<keyword evidence="1" id="KW-0732">Signal</keyword>
<organism evidence="3 4">
    <name type="scientific">Roseibium porphyridii</name>
    <dbReference type="NCBI Taxonomy" id="2866279"/>
    <lineage>
        <taxon>Bacteria</taxon>
        <taxon>Pseudomonadati</taxon>
        <taxon>Pseudomonadota</taxon>
        <taxon>Alphaproteobacteria</taxon>
        <taxon>Hyphomicrobiales</taxon>
        <taxon>Stappiaceae</taxon>
        <taxon>Roseibium</taxon>
    </lineage>
</organism>
<feature type="signal peptide" evidence="1">
    <location>
        <begin position="1"/>
        <end position="19"/>
    </location>
</feature>
<dbReference type="EMBL" id="CP120863">
    <property type="protein sequence ID" value="WFE92272.1"/>
    <property type="molecule type" value="Genomic_DNA"/>
</dbReference>
<evidence type="ECO:0000259" key="2">
    <source>
        <dbReference type="Pfam" id="PF03372"/>
    </source>
</evidence>
<protein>
    <recommendedName>
        <fullName evidence="2">Endonuclease/exonuclease/phosphatase domain-containing protein</fullName>
    </recommendedName>
</protein>